<dbReference type="Pfam" id="PF13905">
    <property type="entry name" value="Thioredoxin_8"/>
    <property type="match status" value="1"/>
</dbReference>
<dbReference type="OrthoDB" id="189920at2759"/>
<dbReference type="InterPro" id="IPR036625">
    <property type="entry name" value="E3-bd_dom_sf"/>
</dbReference>
<dbReference type="InterPro" id="IPR023213">
    <property type="entry name" value="CAT-like_dom_sf"/>
</dbReference>
<feature type="domain" description="Thioredoxin" evidence="3">
    <location>
        <begin position="301"/>
        <end position="463"/>
    </location>
</feature>
<sequence length="464" mass="51146">MRPPSQPLVIVRHLTATTHATPSGLCGPAVKLLLLNYGLALEKSKIPSTGPKGNILKSDVVQYVNKGKLKPVSHKAELIKTEASEQKPASQPSSSPSPARPPLSGAFAAKPTPIDVPLTNMRKTIAKRLTESKSAIPHYYLTSEIEINGLLEIREQLNKLLAQGPEDKASALACLRVAETNSFWMESFIRQNGKVDVSVAVSTPTGLITPIGLEAIAREVQELAKKARDGKLQPHEFQGGTFTISNLGMFGSISDFTAIINPPQSCILAIGGAQSKLVPDKEKGKMLATRFATSSFLQKVSFLSPSSPRFLRNAHFLAGVPLKRRGVDGLLKTEDFEKKVIVLYFSAGWCGQCKRLTPKVKKFYDAVREKEKDFEVIWISGDKEAEHQKSYYDDNQLDWAYIPFGDAHIQSFAEKFKAPILPVLKLVNDNGDIVHDRVRADIESAIKADPLKTYKEWKDKLGYE</sequence>
<dbReference type="InterPro" id="IPR012336">
    <property type="entry name" value="Thioredoxin-like_fold"/>
</dbReference>
<accession>A0A2A2M1B5</accession>
<evidence type="ECO:0000313" key="6">
    <source>
        <dbReference type="Proteomes" id="UP000218231"/>
    </source>
</evidence>
<dbReference type="EMBL" id="LIAE01006252">
    <property type="protein sequence ID" value="PAV92246.1"/>
    <property type="molecule type" value="Genomic_DNA"/>
</dbReference>
<evidence type="ECO:0000259" key="4">
    <source>
        <dbReference type="PROSITE" id="PS51826"/>
    </source>
</evidence>
<dbReference type="AlphaFoldDB" id="A0A2A2M1B5"/>
<dbReference type="PROSITE" id="PS51826">
    <property type="entry name" value="PSBD"/>
    <property type="match status" value="1"/>
</dbReference>
<dbReference type="Gene3D" id="3.40.30.10">
    <property type="entry name" value="Glutaredoxin"/>
    <property type="match status" value="1"/>
</dbReference>
<dbReference type="PANTHER" id="PTHR23151">
    <property type="entry name" value="DIHYDROLIPOAMIDE ACETYL/SUCCINYL-TRANSFERASE-RELATED"/>
    <property type="match status" value="1"/>
</dbReference>
<evidence type="ECO:0000256" key="2">
    <source>
        <dbReference type="SAM" id="MobiDB-lite"/>
    </source>
</evidence>
<dbReference type="GO" id="GO:0004742">
    <property type="term" value="F:dihydrolipoyllysine-residue acetyltransferase activity"/>
    <property type="evidence" value="ECO:0007669"/>
    <property type="project" value="TreeGrafter"/>
</dbReference>
<evidence type="ECO:0000259" key="3">
    <source>
        <dbReference type="PROSITE" id="PS51352"/>
    </source>
</evidence>
<dbReference type="InterPro" id="IPR001078">
    <property type="entry name" value="2-oxoacid_DH_actylTfrase"/>
</dbReference>
<dbReference type="SUPFAM" id="SSF52833">
    <property type="entry name" value="Thioredoxin-like"/>
    <property type="match status" value="1"/>
</dbReference>
<dbReference type="Gene3D" id="4.10.320.10">
    <property type="entry name" value="E3-binding domain"/>
    <property type="match status" value="1"/>
</dbReference>
<organism evidence="5 6">
    <name type="scientific">Diploscapter pachys</name>
    <dbReference type="NCBI Taxonomy" id="2018661"/>
    <lineage>
        <taxon>Eukaryota</taxon>
        <taxon>Metazoa</taxon>
        <taxon>Ecdysozoa</taxon>
        <taxon>Nematoda</taxon>
        <taxon>Chromadorea</taxon>
        <taxon>Rhabditida</taxon>
        <taxon>Rhabditina</taxon>
        <taxon>Rhabditomorpha</taxon>
        <taxon>Rhabditoidea</taxon>
        <taxon>Rhabditidae</taxon>
        <taxon>Diploscapter</taxon>
    </lineage>
</organism>
<dbReference type="InterPro" id="IPR045257">
    <property type="entry name" value="E2/Pdx1"/>
</dbReference>
<evidence type="ECO:0000313" key="5">
    <source>
        <dbReference type="EMBL" id="PAV92246.1"/>
    </source>
</evidence>
<evidence type="ECO:0000256" key="1">
    <source>
        <dbReference type="ARBA" id="ARBA00007317"/>
    </source>
</evidence>
<dbReference type="InterPro" id="IPR004167">
    <property type="entry name" value="PSBD"/>
</dbReference>
<dbReference type="Proteomes" id="UP000218231">
    <property type="component" value="Unassembled WGS sequence"/>
</dbReference>
<dbReference type="Gene3D" id="3.30.559.10">
    <property type="entry name" value="Chloramphenicol acetyltransferase-like domain"/>
    <property type="match status" value="1"/>
</dbReference>
<gene>
    <name evidence="5" type="ORF">WR25_09014</name>
</gene>
<dbReference type="PROSITE" id="PS51352">
    <property type="entry name" value="THIOREDOXIN_2"/>
    <property type="match status" value="1"/>
</dbReference>
<dbReference type="SUPFAM" id="SSF52777">
    <property type="entry name" value="CoA-dependent acyltransferases"/>
    <property type="match status" value="1"/>
</dbReference>
<dbReference type="InterPro" id="IPR036249">
    <property type="entry name" value="Thioredoxin-like_sf"/>
</dbReference>
<dbReference type="PANTHER" id="PTHR23151:SF89">
    <property type="entry name" value="DIHYDROLIPOYLLYSINE-RESIDUE ACETYLTRANSFERASE COMPONENT OF PYRUVATE DEHYDROGENASE COMPLEX, MITOCHONDRIAL"/>
    <property type="match status" value="1"/>
</dbReference>
<dbReference type="SUPFAM" id="SSF47005">
    <property type="entry name" value="Peripheral subunit-binding domain of 2-oxo acid dehydrogenase complex"/>
    <property type="match status" value="1"/>
</dbReference>
<feature type="region of interest" description="Disordered" evidence="2">
    <location>
        <begin position="82"/>
        <end position="112"/>
    </location>
</feature>
<name>A0A2A2M1B5_9BILA</name>
<keyword evidence="6" id="KW-1185">Reference proteome</keyword>
<feature type="domain" description="Peripheral subunit-binding (PSBD)" evidence="4">
    <location>
        <begin position="25"/>
        <end position="64"/>
    </location>
</feature>
<dbReference type="Pfam" id="PF00198">
    <property type="entry name" value="2-oxoacid_dh"/>
    <property type="match status" value="1"/>
</dbReference>
<reference evidence="5 6" key="1">
    <citation type="journal article" date="2017" name="Curr. Biol.">
        <title>Genome architecture and evolution of a unichromosomal asexual nematode.</title>
        <authorList>
            <person name="Fradin H."/>
            <person name="Zegar C."/>
            <person name="Gutwein M."/>
            <person name="Lucas J."/>
            <person name="Kovtun M."/>
            <person name="Corcoran D."/>
            <person name="Baugh L.R."/>
            <person name="Kiontke K."/>
            <person name="Gunsalus K."/>
            <person name="Fitch D.H."/>
            <person name="Piano F."/>
        </authorList>
    </citation>
    <scope>NUCLEOTIDE SEQUENCE [LARGE SCALE GENOMIC DNA]</scope>
    <source>
        <strain evidence="5">PF1309</strain>
    </source>
</reference>
<comment type="similarity">
    <text evidence="1">Belongs to the 2-oxoacid dehydrogenase family.</text>
</comment>
<evidence type="ECO:0008006" key="7">
    <source>
        <dbReference type="Google" id="ProtNLM"/>
    </source>
</evidence>
<feature type="compositionally biased region" description="Low complexity" evidence="2">
    <location>
        <begin position="88"/>
        <end position="106"/>
    </location>
</feature>
<dbReference type="InterPro" id="IPR013766">
    <property type="entry name" value="Thioredoxin_domain"/>
</dbReference>
<protein>
    <recommendedName>
        <fullName evidence="7">Thioredoxin domain-containing protein</fullName>
    </recommendedName>
</protein>
<comment type="caution">
    <text evidence="5">The sequence shown here is derived from an EMBL/GenBank/DDBJ whole genome shotgun (WGS) entry which is preliminary data.</text>
</comment>
<dbReference type="GO" id="GO:0045254">
    <property type="term" value="C:pyruvate dehydrogenase complex"/>
    <property type="evidence" value="ECO:0007669"/>
    <property type="project" value="InterPro"/>
</dbReference>
<dbReference type="STRING" id="2018661.A0A2A2M1B5"/>
<dbReference type="GO" id="GO:0006086">
    <property type="term" value="P:pyruvate decarboxylation to acetyl-CoA"/>
    <property type="evidence" value="ECO:0007669"/>
    <property type="project" value="InterPro"/>
</dbReference>
<proteinExistence type="inferred from homology"/>